<dbReference type="PIRSF" id="PIRSF001434">
    <property type="entry name" value="CGS"/>
    <property type="match status" value="1"/>
</dbReference>
<reference evidence="7" key="1">
    <citation type="submission" date="2021-11" db="EMBL/GenBank/DDBJ databases">
        <authorList>
            <consortium name="Genoscope - CEA"/>
            <person name="William W."/>
        </authorList>
    </citation>
    <scope>NUCLEOTIDE SEQUENCE</scope>
</reference>
<dbReference type="GO" id="GO:0030170">
    <property type="term" value="F:pyridoxal phosphate binding"/>
    <property type="evidence" value="ECO:0007669"/>
    <property type="project" value="InterPro"/>
</dbReference>
<evidence type="ECO:0000256" key="5">
    <source>
        <dbReference type="PIRSR" id="PIRSR001434-2"/>
    </source>
</evidence>
<dbReference type="GO" id="GO:0019346">
    <property type="term" value="P:transsulfuration"/>
    <property type="evidence" value="ECO:0007669"/>
    <property type="project" value="InterPro"/>
</dbReference>
<dbReference type="InterPro" id="IPR015422">
    <property type="entry name" value="PyrdxlP-dep_Trfase_small"/>
</dbReference>
<evidence type="ECO:0000256" key="2">
    <source>
        <dbReference type="ARBA" id="ARBA00009077"/>
    </source>
</evidence>
<dbReference type="GO" id="GO:0004124">
    <property type="term" value="F:cysteine synthase activity"/>
    <property type="evidence" value="ECO:0007669"/>
    <property type="project" value="TreeGrafter"/>
</dbReference>
<dbReference type="Gene3D" id="3.40.640.10">
    <property type="entry name" value="Type I PLP-dependent aspartate aminotransferase-like (Major domain)"/>
    <property type="match status" value="1"/>
</dbReference>
<dbReference type="AlphaFoldDB" id="A0A8J2X287"/>
<evidence type="ECO:0000256" key="6">
    <source>
        <dbReference type="RuleBase" id="RU362118"/>
    </source>
</evidence>
<comment type="similarity">
    <text evidence="2 6">Belongs to the trans-sulfuration enzymes family.</text>
</comment>
<evidence type="ECO:0000256" key="3">
    <source>
        <dbReference type="ARBA" id="ARBA00022679"/>
    </source>
</evidence>
<dbReference type="InterPro" id="IPR054542">
    <property type="entry name" value="Cys_met_metab_PP"/>
</dbReference>
<gene>
    <name evidence="7" type="ORF">PECAL_5P19090</name>
</gene>
<dbReference type="GO" id="GO:0071269">
    <property type="term" value="P:L-homocysteine biosynthetic process"/>
    <property type="evidence" value="ECO:0007669"/>
    <property type="project" value="TreeGrafter"/>
</dbReference>
<dbReference type="InterPro" id="IPR006235">
    <property type="entry name" value="OAc-hSer/O-AcSer_sulfhydrylase"/>
</dbReference>
<keyword evidence="8" id="KW-1185">Reference proteome</keyword>
<dbReference type="InterPro" id="IPR015421">
    <property type="entry name" value="PyrdxlP-dep_Trfase_major"/>
</dbReference>
<evidence type="ECO:0000313" key="7">
    <source>
        <dbReference type="EMBL" id="CAH0377345.1"/>
    </source>
</evidence>
<evidence type="ECO:0000256" key="1">
    <source>
        <dbReference type="ARBA" id="ARBA00001933"/>
    </source>
</evidence>
<feature type="modified residue" description="N6-(pyridoxal phosphate)lysine" evidence="5">
    <location>
        <position position="241"/>
    </location>
</feature>
<evidence type="ECO:0000256" key="4">
    <source>
        <dbReference type="ARBA" id="ARBA00022898"/>
    </source>
</evidence>
<dbReference type="GO" id="GO:0003961">
    <property type="term" value="F:O-acetylhomoserine aminocarboxypropyltransferase activity"/>
    <property type="evidence" value="ECO:0007669"/>
    <property type="project" value="TreeGrafter"/>
</dbReference>
<proteinExistence type="inferred from homology"/>
<dbReference type="InterPro" id="IPR000277">
    <property type="entry name" value="Cys/Met-Metab_PyrdxlP-dep_enz"/>
</dbReference>
<dbReference type="Gene3D" id="3.90.1150.10">
    <property type="entry name" value="Aspartate Aminotransferase, domain 1"/>
    <property type="match status" value="1"/>
</dbReference>
<accession>A0A8J2X287</accession>
<dbReference type="GO" id="GO:0005737">
    <property type="term" value="C:cytoplasm"/>
    <property type="evidence" value="ECO:0007669"/>
    <property type="project" value="TreeGrafter"/>
</dbReference>
<dbReference type="Pfam" id="PF01053">
    <property type="entry name" value="Cys_Met_Meta_PP"/>
    <property type="match status" value="1"/>
</dbReference>
<dbReference type="InterPro" id="IPR015424">
    <property type="entry name" value="PyrdxlP-dep_Trfase"/>
</dbReference>
<dbReference type="SUPFAM" id="SSF53383">
    <property type="entry name" value="PLP-dependent transferases"/>
    <property type="match status" value="1"/>
</dbReference>
<dbReference type="EMBL" id="CAKKNE010000005">
    <property type="protein sequence ID" value="CAH0377345.1"/>
    <property type="molecule type" value="Genomic_DNA"/>
</dbReference>
<organism evidence="7 8">
    <name type="scientific">Pelagomonas calceolata</name>
    <dbReference type="NCBI Taxonomy" id="35677"/>
    <lineage>
        <taxon>Eukaryota</taxon>
        <taxon>Sar</taxon>
        <taxon>Stramenopiles</taxon>
        <taxon>Ochrophyta</taxon>
        <taxon>Pelagophyceae</taxon>
        <taxon>Pelagomonadales</taxon>
        <taxon>Pelagomonadaceae</taxon>
        <taxon>Pelagomonas</taxon>
    </lineage>
</organism>
<dbReference type="PROSITE" id="PS00868">
    <property type="entry name" value="CYS_MET_METAB_PP"/>
    <property type="match status" value="1"/>
</dbReference>
<dbReference type="Proteomes" id="UP000789595">
    <property type="component" value="Unassembled WGS sequence"/>
</dbReference>
<keyword evidence="4 5" id="KW-0663">Pyridoxal phosphate</keyword>
<protein>
    <recommendedName>
        <fullName evidence="9">O-acetylhomoserine aminocarboxypropyltransferase</fullName>
    </recommendedName>
</protein>
<comment type="cofactor">
    <cofactor evidence="1 6">
        <name>pyridoxal 5'-phosphate</name>
        <dbReference type="ChEBI" id="CHEBI:597326"/>
    </cofactor>
</comment>
<dbReference type="OrthoDB" id="3512640at2759"/>
<evidence type="ECO:0000313" key="8">
    <source>
        <dbReference type="Proteomes" id="UP000789595"/>
    </source>
</evidence>
<sequence>MSADELREKTGPYGARQRYVAGEGFTTCMLHHGHKLDTDNRARAPPIFQTTSFEFKSAEHGGALFELSQLGPIYTRLMNPTTHVLEYKVAKLEGAPCKAHGDCDNATTLPNALAVASGQSAQMHALLTFMSSGDNFVASSELYGGTYTQFKYSFANLGIEARFFNAANPDEAASLIDENTKCIYLETISNPSSTVPDFEKYVEIAKTNSIPIVCDNTFGQGGWTCKPLAWGADIVVESATKWIGGHGTSIGGIIVDGSSFDWRVKKADGSLKYPLVAGPQESYHGGDFANHPIFGVDACNLVFILLARVKTLRDMGGCIAPFNAFQLIQGLETLSLRCKAHCENANALAEWLNGHEAVKEGSVLSISLPSHPSHELAKKYFRPGCFGSVFTFELAGDTEDQARERGKKFITALKMCAHLANVGDARTLVIHPASTTHQQLTTDQQIAAGVKPAGVRISVGYEDLEDIKADIDQAFAVARA</sequence>
<keyword evidence="3" id="KW-0808">Transferase</keyword>
<dbReference type="CDD" id="cd00614">
    <property type="entry name" value="CGS_like"/>
    <property type="match status" value="1"/>
</dbReference>
<dbReference type="PANTHER" id="PTHR43797">
    <property type="entry name" value="HOMOCYSTEINE/CYSTEINE SYNTHASE"/>
    <property type="match status" value="1"/>
</dbReference>
<name>A0A8J2X287_9STRA</name>
<evidence type="ECO:0008006" key="9">
    <source>
        <dbReference type="Google" id="ProtNLM"/>
    </source>
</evidence>
<dbReference type="NCBIfam" id="TIGR01326">
    <property type="entry name" value="OAH_OAS_sulfhy"/>
    <property type="match status" value="1"/>
</dbReference>
<dbReference type="PANTHER" id="PTHR43797:SF2">
    <property type="entry name" value="HOMOCYSTEINE_CYSTEINE SYNTHASE"/>
    <property type="match status" value="1"/>
</dbReference>
<dbReference type="GO" id="GO:0006535">
    <property type="term" value="P:cysteine biosynthetic process from serine"/>
    <property type="evidence" value="ECO:0007669"/>
    <property type="project" value="TreeGrafter"/>
</dbReference>
<comment type="caution">
    <text evidence="7">The sequence shown here is derived from an EMBL/GenBank/DDBJ whole genome shotgun (WGS) entry which is preliminary data.</text>
</comment>